<sequence>MSSLREYCASLFGSEKLADCVVIFCQAQSDDAPPPAKRRSTRQTNTFGDPLPAHRVTLFGGSALLRSQAERWVSGVELRVPLGSPEDVPHARSALRFLYTGTVDGGSSAEELLKLRRQADYLVVEGCVEACDAALLARVKSGELNVAELFACRHLLPSPDESGGDELVEALLAACREVLVKQLDARSLGDLLAWAFRDAPSLLCDFTARSQMLQLSADAMEALLGSELFATDDEATVLLMVAEWRWAQQMELKDEAVDRLCRLVRLSQLPDDYLVDTLPHIPWFPLTSEERSFLRLYARSFGEKRTALTDVAARELYDLASPWYAASARPFGRSDLKRAYRWSIKQESIEKSVLNVKFDNGDAHLVAHGFRWWPSLKKEGEKYVGVYLGCSMPEALCVSAVRKCIRLARASARLVVYRCENVEVEADSDDYSDEYMEVGRSLGRDLALPLAAYIHKGKVTGSLTFV</sequence>
<dbReference type="Gene3D" id="3.30.710.10">
    <property type="entry name" value="Potassium Channel Kv1.1, Chain A"/>
    <property type="match status" value="1"/>
</dbReference>
<dbReference type="AlphaFoldDB" id="A0A2J7ZLE5"/>
<dbReference type="EMBL" id="PGGS01001020">
    <property type="protein sequence ID" value="PNH01083.1"/>
    <property type="molecule type" value="Genomic_DNA"/>
</dbReference>
<dbReference type="Pfam" id="PF07707">
    <property type="entry name" value="BACK"/>
    <property type="match status" value="1"/>
</dbReference>
<keyword evidence="3" id="KW-1185">Reference proteome</keyword>
<evidence type="ECO:0000259" key="1">
    <source>
        <dbReference type="Pfam" id="PF07707"/>
    </source>
</evidence>
<dbReference type="Proteomes" id="UP000236333">
    <property type="component" value="Unassembled WGS sequence"/>
</dbReference>
<name>A0A2J7ZLE5_9CHLO</name>
<evidence type="ECO:0000313" key="2">
    <source>
        <dbReference type="EMBL" id="PNH01083.1"/>
    </source>
</evidence>
<evidence type="ECO:0000313" key="3">
    <source>
        <dbReference type="Proteomes" id="UP000236333"/>
    </source>
</evidence>
<feature type="domain" description="BACK" evidence="1">
    <location>
        <begin position="206"/>
        <end position="277"/>
    </location>
</feature>
<dbReference type="InterPro" id="IPR011333">
    <property type="entry name" value="SKP1/BTB/POZ_sf"/>
</dbReference>
<protein>
    <recommendedName>
        <fullName evidence="1">BACK domain-containing protein</fullName>
    </recommendedName>
</protein>
<dbReference type="InterPro" id="IPR011705">
    <property type="entry name" value="BACK"/>
</dbReference>
<proteinExistence type="predicted"/>
<dbReference type="Gene3D" id="1.25.40.420">
    <property type="match status" value="1"/>
</dbReference>
<reference evidence="2 3" key="1">
    <citation type="journal article" date="2017" name="Mol. Biol. Evol.">
        <title>The 4-celled Tetrabaena socialis nuclear genome reveals the essential components for genetic control of cell number at the origin of multicellularity in the volvocine lineage.</title>
        <authorList>
            <person name="Featherston J."/>
            <person name="Arakaki Y."/>
            <person name="Hanschen E.R."/>
            <person name="Ferris P.J."/>
            <person name="Michod R.E."/>
            <person name="Olson B.J.S.C."/>
            <person name="Nozaki H."/>
            <person name="Durand P.M."/>
        </authorList>
    </citation>
    <scope>NUCLEOTIDE SEQUENCE [LARGE SCALE GENOMIC DNA]</scope>
    <source>
        <strain evidence="2 3">NIES-571</strain>
    </source>
</reference>
<gene>
    <name evidence="2" type="ORF">TSOC_013053</name>
</gene>
<comment type="caution">
    <text evidence="2">The sequence shown here is derived from an EMBL/GenBank/DDBJ whole genome shotgun (WGS) entry which is preliminary data.</text>
</comment>
<dbReference type="OrthoDB" id="538655at2759"/>
<organism evidence="2 3">
    <name type="scientific">Tetrabaena socialis</name>
    <dbReference type="NCBI Taxonomy" id="47790"/>
    <lineage>
        <taxon>Eukaryota</taxon>
        <taxon>Viridiplantae</taxon>
        <taxon>Chlorophyta</taxon>
        <taxon>core chlorophytes</taxon>
        <taxon>Chlorophyceae</taxon>
        <taxon>CS clade</taxon>
        <taxon>Chlamydomonadales</taxon>
        <taxon>Tetrabaenaceae</taxon>
        <taxon>Tetrabaena</taxon>
    </lineage>
</organism>
<accession>A0A2J7ZLE5</accession>